<keyword evidence="3" id="KW-1185">Reference proteome</keyword>
<dbReference type="Proteomes" id="UP000315471">
    <property type="component" value="Unassembled WGS sequence"/>
</dbReference>
<evidence type="ECO:0008006" key="4">
    <source>
        <dbReference type="Google" id="ProtNLM"/>
    </source>
</evidence>
<feature type="region of interest" description="Disordered" evidence="1">
    <location>
        <begin position="139"/>
        <end position="158"/>
    </location>
</feature>
<evidence type="ECO:0000313" key="2">
    <source>
        <dbReference type="EMBL" id="TWU37487.1"/>
    </source>
</evidence>
<comment type="caution">
    <text evidence="2">The sequence shown here is derived from an EMBL/GenBank/DDBJ whole genome shotgun (WGS) entry which is preliminary data.</text>
</comment>
<protein>
    <recommendedName>
        <fullName evidence="4">Transposase DDE domain-containing protein</fullName>
    </recommendedName>
</protein>
<proteinExistence type="predicted"/>
<reference evidence="2 3" key="1">
    <citation type="submission" date="2019-02" db="EMBL/GenBank/DDBJ databases">
        <title>Deep-cultivation of Planctomycetes and their phenomic and genomic characterization uncovers novel biology.</title>
        <authorList>
            <person name="Wiegand S."/>
            <person name="Jogler M."/>
            <person name="Boedeker C."/>
            <person name="Pinto D."/>
            <person name="Vollmers J."/>
            <person name="Rivas-Marin E."/>
            <person name="Kohn T."/>
            <person name="Peeters S.H."/>
            <person name="Heuer A."/>
            <person name="Rast P."/>
            <person name="Oberbeckmann S."/>
            <person name="Bunk B."/>
            <person name="Jeske O."/>
            <person name="Meyerdierks A."/>
            <person name="Storesund J.E."/>
            <person name="Kallscheuer N."/>
            <person name="Luecker S."/>
            <person name="Lage O.M."/>
            <person name="Pohl T."/>
            <person name="Merkel B.J."/>
            <person name="Hornburger P."/>
            <person name="Mueller R.-W."/>
            <person name="Bruemmer F."/>
            <person name="Labrenz M."/>
            <person name="Spormann A.M."/>
            <person name="Op Den Camp H."/>
            <person name="Overmann J."/>
            <person name="Amann R."/>
            <person name="Jetten M.S.M."/>
            <person name="Mascher T."/>
            <person name="Medema M.H."/>
            <person name="Devos D.P."/>
            <person name="Kaster A.-K."/>
            <person name="Ovreas L."/>
            <person name="Rohde M."/>
            <person name="Galperin M.Y."/>
            <person name="Jogler C."/>
        </authorList>
    </citation>
    <scope>NUCLEOTIDE SEQUENCE [LARGE SCALE GENOMIC DNA]</scope>
    <source>
        <strain evidence="2 3">Q31b</strain>
    </source>
</reference>
<dbReference type="EMBL" id="SJPY01000007">
    <property type="protein sequence ID" value="TWU37487.1"/>
    <property type="molecule type" value="Genomic_DNA"/>
</dbReference>
<feature type="compositionally biased region" description="Basic residues" evidence="1">
    <location>
        <begin position="143"/>
        <end position="154"/>
    </location>
</feature>
<gene>
    <name evidence="2" type="ORF">Q31b_42750</name>
</gene>
<accession>A0A5C6DNP1</accession>
<name>A0A5C6DNP1_9BACT</name>
<organism evidence="2 3">
    <name type="scientific">Novipirellula aureliae</name>
    <dbReference type="NCBI Taxonomy" id="2527966"/>
    <lineage>
        <taxon>Bacteria</taxon>
        <taxon>Pseudomonadati</taxon>
        <taxon>Planctomycetota</taxon>
        <taxon>Planctomycetia</taxon>
        <taxon>Pirellulales</taxon>
        <taxon>Pirellulaceae</taxon>
        <taxon>Novipirellula</taxon>
    </lineage>
</organism>
<evidence type="ECO:0000256" key="1">
    <source>
        <dbReference type="SAM" id="MobiDB-lite"/>
    </source>
</evidence>
<sequence length="215" mass="25325">MATWILTNPLEHGCCRQVPRPSTDSSDRYVRRRLEKKIIFDPRKRSVRQSRLRLFLNGMTSLQGTYRLIMLHTAEVNRHKELKCELCCDRLSDHRYKANLFRVMMHSVAANLLVRIRQIVEIVPEIDQFANAEIPMEAQSPGVKRRHHTRRRRRDPVGEGHACTWRTHVIKVAYRVIVRTRRIRVQFSSSWPWANHLKRVADLLSGYARPDLNSA</sequence>
<evidence type="ECO:0000313" key="3">
    <source>
        <dbReference type="Proteomes" id="UP000315471"/>
    </source>
</evidence>
<dbReference type="AlphaFoldDB" id="A0A5C6DNP1"/>